<dbReference type="Pfam" id="PF13508">
    <property type="entry name" value="Acetyltransf_7"/>
    <property type="match status" value="1"/>
</dbReference>
<evidence type="ECO:0000313" key="2">
    <source>
        <dbReference type="EMBL" id="RCK59876.1"/>
    </source>
</evidence>
<sequence>MSTDTSSTAQLEVLIRPIRDVDAVEMGKVHAKVWHETYDGMISTAALEAVSPKRLADLWSNYADRGEEHRHAAALVDGEIVGFAASGPARDDDAPAERELYFVFLLDSWHRKGIGRQLFDAVVDDDEPLYGWIAENYPGGTDFYTKRGFEIDGTKRSEPFLGEELTEIRFSR</sequence>
<keyword evidence="2" id="KW-0808">Transferase</keyword>
<dbReference type="AlphaFoldDB" id="A0A367Y1W9"/>
<dbReference type="Gene3D" id="3.40.630.30">
    <property type="match status" value="1"/>
</dbReference>
<comment type="caution">
    <text evidence="2">The sequence shown here is derived from an EMBL/GenBank/DDBJ whole genome shotgun (WGS) entry which is preliminary data.</text>
</comment>
<evidence type="ECO:0000313" key="3">
    <source>
        <dbReference type="Proteomes" id="UP000253508"/>
    </source>
</evidence>
<dbReference type="OrthoDB" id="5243635at2"/>
<dbReference type="SUPFAM" id="SSF55729">
    <property type="entry name" value="Acyl-CoA N-acyltransferases (Nat)"/>
    <property type="match status" value="1"/>
</dbReference>
<accession>A0A367Y1W9</accession>
<protein>
    <submittedName>
        <fullName evidence="2">N-acetyltransferase</fullName>
    </submittedName>
</protein>
<proteinExistence type="predicted"/>
<dbReference type="InterPro" id="IPR016181">
    <property type="entry name" value="Acyl_CoA_acyltransferase"/>
</dbReference>
<dbReference type="InterPro" id="IPR000182">
    <property type="entry name" value="GNAT_dom"/>
</dbReference>
<name>A0A367Y1W9_9MICO</name>
<feature type="domain" description="N-acetyltransferase" evidence="1">
    <location>
        <begin position="13"/>
        <end position="172"/>
    </location>
</feature>
<dbReference type="GO" id="GO:0016747">
    <property type="term" value="F:acyltransferase activity, transferring groups other than amino-acyl groups"/>
    <property type="evidence" value="ECO:0007669"/>
    <property type="project" value="InterPro"/>
</dbReference>
<gene>
    <name evidence="2" type="ORF">DTO57_06895</name>
</gene>
<keyword evidence="3" id="KW-1185">Reference proteome</keyword>
<reference evidence="2 3" key="1">
    <citation type="submission" date="2018-07" db="EMBL/GenBank/DDBJ databases">
        <title>Microbacterium endoborsara sp. nov., a novel actinobacterium isolated from Borszczowia aralocaspica.</title>
        <authorList>
            <person name="An D."/>
        </authorList>
    </citation>
    <scope>NUCLEOTIDE SEQUENCE [LARGE SCALE GENOMIC DNA]</scope>
    <source>
        <strain evidence="2 3">C1.15228</strain>
    </source>
</reference>
<evidence type="ECO:0000259" key="1">
    <source>
        <dbReference type="PROSITE" id="PS51186"/>
    </source>
</evidence>
<dbReference type="CDD" id="cd04301">
    <property type="entry name" value="NAT_SF"/>
    <property type="match status" value="1"/>
</dbReference>
<organism evidence="2 3">
    <name type="scientific">Microbacterium sorbitolivorans</name>
    <dbReference type="NCBI Taxonomy" id="1867410"/>
    <lineage>
        <taxon>Bacteria</taxon>
        <taxon>Bacillati</taxon>
        <taxon>Actinomycetota</taxon>
        <taxon>Actinomycetes</taxon>
        <taxon>Micrococcales</taxon>
        <taxon>Microbacteriaceae</taxon>
        <taxon>Microbacterium</taxon>
    </lineage>
</organism>
<dbReference type="RefSeq" id="WP_114117489.1">
    <property type="nucleotide sequence ID" value="NZ_BMHU01000003.1"/>
</dbReference>
<dbReference type="PROSITE" id="PS51186">
    <property type="entry name" value="GNAT"/>
    <property type="match status" value="1"/>
</dbReference>
<dbReference type="Proteomes" id="UP000253508">
    <property type="component" value="Unassembled WGS sequence"/>
</dbReference>
<dbReference type="EMBL" id="QORO01000002">
    <property type="protein sequence ID" value="RCK59876.1"/>
    <property type="molecule type" value="Genomic_DNA"/>
</dbReference>